<evidence type="ECO:0000313" key="5">
    <source>
        <dbReference type="EMBL" id="GGF99626.1"/>
    </source>
</evidence>
<dbReference type="Proteomes" id="UP000608420">
    <property type="component" value="Unassembled WGS sequence"/>
</dbReference>
<keyword evidence="3 5" id="KW-0067">ATP-binding</keyword>
<evidence type="ECO:0000256" key="1">
    <source>
        <dbReference type="ARBA" id="ARBA00022448"/>
    </source>
</evidence>
<dbReference type="SUPFAM" id="SSF52540">
    <property type="entry name" value="P-loop containing nucleoside triphosphate hydrolases"/>
    <property type="match status" value="1"/>
</dbReference>
<dbReference type="InterPro" id="IPR003593">
    <property type="entry name" value="AAA+_ATPase"/>
</dbReference>
<dbReference type="Pfam" id="PF00005">
    <property type="entry name" value="ABC_tran"/>
    <property type="match status" value="1"/>
</dbReference>
<dbReference type="InterPro" id="IPR051782">
    <property type="entry name" value="ABC_Transporter_VariousFunc"/>
</dbReference>
<protein>
    <submittedName>
        <fullName evidence="5">Multidrug ABC transporter ATP-binding protein</fullName>
    </submittedName>
</protein>
<gene>
    <name evidence="5" type="ORF">GCM10010913_21780</name>
</gene>
<evidence type="ECO:0000259" key="4">
    <source>
        <dbReference type="PROSITE" id="PS50893"/>
    </source>
</evidence>
<keyword evidence="2" id="KW-0547">Nucleotide-binding</keyword>
<dbReference type="GO" id="GO:0005524">
    <property type="term" value="F:ATP binding"/>
    <property type="evidence" value="ECO:0007669"/>
    <property type="project" value="UniProtKB-KW"/>
</dbReference>
<evidence type="ECO:0000256" key="2">
    <source>
        <dbReference type="ARBA" id="ARBA00022741"/>
    </source>
</evidence>
<dbReference type="EMBL" id="BMIW01000013">
    <property type="protein sequence ID" value="GGF99626.1"/>
    <property type="molecule type" value="Genomic_DNA"/>
</dbReference>
<accession>A0ABQ1VVC4</accession>
<dbReference type="InterPro" id="IPR027417">
    <property type="entry name" value="P-loop_NTPase"/>
</dbReference>
<proteinExistence type="predicted"/>
<dbReference type="PANTHER" id="PTHR42939:SF2">
    <property type="entry name" value="ABC-TYPE TRANSPORTER ATP-BINDING PROTEIN ECSA"/>
    <property type="match status" value="1"/>
</dbReference>
<dbReference type="Gene3D" id="3.40.50.300">
    <property type="entry name" value="P-loop containing nucleotide triphosphate hydrolases"/>
    <property type="match status" value="1"/>
</dbReference>
<keyword evidence="6" id="KW-1185">Reference proteome</keyword>
<reference evidence="6" key="1">
    <citation type="journal article" date="2019" name="Int. J. Syst. Evol. Microbiol.">
        <title>The Global Catalogue of Microorganisms (GCM) 10K type strain sequencing project: providing services to taxonomists for standard genome sequencing and annotation.</title>
        <authorList>
            <consortium name="The Broad Institute Genomics Platform"/>
            <consortium name="The Broad Institute Genome Sequencing Center for Infectious Disease"/>
            <person name="Wu L."/>
            <person name="Ma J."/>
        </authorList>
    </citation>
    <scope>NUCLEOTIDE SEQUENCE [LARGE SCALE GENOMIC DNA]</scope>
    <source>
        <strain evidence="6">CGMCC 1.15420</strain>
    </source>
</reference>
<comment type="caution">
    <text evidence="5">The sequence shown here is derived from an EMBL/GenBank/DDBJ whole genome shotgun (WGS) entry which is preliminary data.</text>
</comment>
<organism evidence="5 6">
    <name type="scientific">Paenibacillus aceti</name>
    <dbReference type="NCBI Taxonomy" id="1820010"/>
    <lineage>
        <taxon>Bacteria</taxon>
        <taxon>Bacillati</taxon>
        <taxon>Bacillota</taxon>
        <taxon>Bacilli</taxon>
        <taxon>Bacillales</taxon>
        <taxon>Paenibacillaceae</taxon>
        <taxon>Paenibacillus</taxon>
    </lineage>
</organism>
<sequence length="234" mass="25993">MADTLLTVNIEEAGYDGNHAAIKEIEFSVEAGKMTGLIGPNGAGKSTTIKTIMGLLTDMKGTVNFVRPGTHYAYIPEQPVYYETLTLWEHLSLASAVYGMDESVLEREGNALLERFRMTEVKHHLPDGFSKGMRQKMMLMIGFLIRPDIYIVDEPFVGLDPRATNDFLVLLEEERQRGAGVLMCTHVLDTAERICDDFVLLADGRMVVRGKLDDVRGLASLPEGTLFDCFNALT</sequence>
<dbReference type="SMART" id="SM00382">
    <property type="entry name" value="AAA"/>
    <property type="match status" value="1"/>
</dbReference>
<dbReference type="PANTHER" id="PTHR42939">
    <property type="entry name" value="ABC TRANSPORTER ATP-BINDING PROTEIN ALBC-RELATED"/>
    <property type="match status" value="1"/>
</dbReference>
<dbReference type="PROSITE" id="PS50893">
    <property type="entry name" value="ABC_TRANSPORTER_2"/>
    <property type="match status" value="1"/>
</dbReference>
<evidence type="ECO:0000313" key="6">
    <source>
        <dbReference type="Proteomes" id="UP000608420"/>
    </source>
</evidence>
<keyword evidence="1" id="KW-0813">Transport</keyword>
<name>A0ABQ1VVC4_9BACL</name>
<feature type="domain" description="ABC transporter" evidence="4">
    <location>
        <begin position="5"/>
        <end position="228"/>
    </location>
</feature>
<dbReference type="CDD" id="cd03230">
    <property type="entry name" value="ABC_DR_subfamily_A"/>
    <property type="match status" value="1"/>
</dbReference>
<evidence type="ECO:0000256" key="3">
    <source>
        <dbReference type="ARBA" id="ARBA00022840"/>
    </source>
</evidence>
<dbReference type="InterPro" id="IPR003439">
    <property type="entry name" value="ABC_transporter-like_ATP-bd"/>
</dbReference>